<dbReference type="Gramene" id="KMT11752">
    <property type="protein sequence ID" value="KMT11752"/>
    <property type="gene ID" value="BVRB_5g105620"/>
</dbReference>
<evidence type="ECO:0000313" key="3">
    <source>
        <dbReference type="Proteomes" id="UP000035740"/>
    </source>
</evidence>
<keyword evidence="1" id="KW-0812">Transmembrane</keyword>
<reference evidence="2 3" key="1">
    <citation type="journal article" date="2014" name="Nature">
        <title>The genome of the recently domesticated crop plant sugar beet (Beta vulgaris).</title>
        <authorList>
            <person name="Dohm J.C."/>
            <person name="Minoche A.E."/>
            <person name="Holtgrawe D."/>
            <person name="Capella-Gutierrez S."/>
            <person name="Zakrzewski F."/>
            <person name="Tafer H."/>
            <person name="Rupp O."/>
            <person name="Sorensen T.R."/>
            <person name="Stracke R."/>
            <person name="Reinhardt R."/>
            <person name="Goesmann A."/>
            <person name="Kraft T."/>
            <person name="Schulz B."/>
            <person name="Stadler P.F."/>
            <person name="Schmidt T."/>
            <person name="Gabaldon T."/>
            <person name="Lehrach H."/>
            <person name="Weisshaar B."/>
            <person name="Himmelbauer H."/>
        </authorList>
    </citation>
    <scope>NUCLEOTIDE SEQUENCE [LARGE SCALE GENOMIC DNA]</scope>
    <source>
        <tissue evidence="2">Taproot</tissue>
    </source>
</reference>
<proteinExistence type="predicted"/>
<organism evidence="2 3">
    <name type="scientific">Beta vulgaris subsp. vulgaris</name>
    <name type="common">Beet</name>
    <dbReference type="NCBI Taxonomy" id="3555"/>
    <lineage>
        <taxon>Eukaryota</taxon>
        <taxon>Viridiplantae</taxon>
        <taxon>Streptophyta</taxon>
        <taxon>Embryophyta</taxon>
        <taxon>Tracheophyta</taxon>
        <taxon>Spermatophyta</taxon>
        <taxon>Magnoliopsida</taxon>
        <taxon>eudicotyledons</taxon>
        <taxon>Gunneridae</taxon>
        <taxon>Pentapetalae</taxon>
        <taxon>Caryophyllales</taxon>
        <taxon>Chenopodiaceae</taxon>
        <taxon>Betoideae</taxon>
        <taxon>Beta</taxon>
    </lineage>
</organism>
<name>A0A0J8CDX0_BETVV</name>
<sequence length="52" mass="5902">MLIILIVLRPRGSRTFFDRFIVIVVVVVVVVVVASIVVADRHVDKTLDQTFH</sequence>
<dbReference type="EMBL" id="KQ090089">
    <property type="protein sequence ID" value="KMT11752.1"/>
    <property type="molecule type" value="Genomic_DNA"/>
</dbReference>
<feature type="transmembrane region" description="Helical" evidence="1">
    <location>
        <begin position="20"/>
        <end position="39"/>
    </location>
</feature>
<keyword evidence="3" id="KW-1185">Reference proteome</keyword>
<evidence type="ECO:0000313" key="2">
    <source>
        <dbReference type="EMBL" id="KMT11752.1"/>
    </source>
</evidence>
<keyword evidence="1" id="KW-0472">Membrane</keyword>
<protein>
    <submittedName>
        <fullName evidence="2">Uncharacterized protein</fullName>
    </submittedName>
</protein>
<dbReference type="Proteomes" id="UP000035740">
    <property type="component" value="Chromosome 5"/>
</dbReference>
<accession>A0A0J8CDX0</accession>
<evidence type="ECO:0000256" key="1">
    <source>
        <dbReference type="SAM" id="Phobius"/>
    </source>
</evidence>
<dbReference type="AlphaFoldDB" id="A0A0J8CDX0"/>
<gene>
    <name evidence="2" type="ORF">BVRB_5g105620</name>
</gene>
<keyword evidence="1" id="KW-1133">Transmembrane helix</keyword>